<keyword evidence="2" id="KW-1185">Reference proteome</keyword>
<organism evidence="1 2">
    <name type="scientific">Conchiformibius steedae</name>
    <dbReference type="NCBI Taxonomy" id="153493"/>
    <lineage>
        <taxon>Bacteria</taxon>
        <taxon>Pseudomonadati</taxon>
        <taxon>Pseudomonadota</taxon>
        <taxon>Betaproteobacteria</taxon>
        <taxon>Neisseriales</taxon>
        <taxon>Neisseriaceae</taxon>
        <taxon>Conchiformibius</taxon>
    </lineage>
</organism>
<name>A0A3P2A1G5_9NEIS</name>
<protein>
    <submittedName>
        <fullName evidence="1">Uncharacterized protein</fullName>
    </submittedName>
</protein>
<evidence type="ECO:0000313" key="2">
    <source>
        <dbReference type="Proteomes" id="UP000269923"/>
    </source>
</evidence>
<sequence length="189" mass="22015">MSYISDYIAQQRLILQAENQAFNQAKFAIEQQNFERKMQADLSAENRRIEANLQAAKIQAQSQFESKALEGILQGLNQTQAFFQAEFAKQTQHNLDRQKLAYETRASILLERLRNNAEINKAKVAAKLEIERMIQEKELQKDYLVFEKYCDIFFRLLERDLGLNVMELNAEQIERYAAEAFEQLGLLDG</sequence>
<dbReference type="RefSeq" id="WP_124796344.1">
    <property type="nucleotide sequence ID" value="NZ_RQYC01000031.1"/>
</dbReference>
<dbReference type="AlphaFoldDB" id="A0A3P2A1G5"/>
<evidence type="ECO:0000313" key="1">
    <source>
        <dbReference type="EMBL" id="RRD88848.1"/>
    </source>
</evidence>
<dbReference type="Proteomes" id="UP000269923">
    <property type="component" value="Unassembled WGS sequence"/>
</dbReference>
<reference evidence="1 2" key="1">
    <citation type="submission" date="2018-11" db="EMBL/GenBank/DDBJ databases">
        <title>Genomes From Bacteria Associated with the Canine Oral Cavity: a Test Case for Automated Genome-Based Taxonomic Assignment.</title>
        <authorList>
            <person name="Coil D.A."/>
            <person name="Jospin G."/>
            <person name="Darling A.E."/>
            <person name="Wallis C."/>
            <person name="Davis I.J."/>
            <person name="Harris S."/>
            <person name="Eisen J.A."/>
            <person name="Holcombe L.J."/>
            <person name="O'Flynn C."/>
        </authorList>
    </citation>
    <scope>NUCLEOTIDE SEQUENCE [LARGE SCALE GENOMIC DNA]</scope>
    <source>
        <strain evidence="1 2">COT-280</strain>
    </source>
</reference>
<gene>
    <name evidence="1" type="ORF">EII21_10740</name>
</gene>
<comment type="caution">
    <text evidence="1">The sequence shown here is derived from an EMBL/GenBank/DDBJ whole genome shotgun (WGS) entry which is preliminary data.</text>
</comment>
<accession>A0A3P2A1G5</accession>
<proteinExistence type="predicted"/>
<dbReference type="EMBL" id="RQYC01000031">
    <property type="protein sequence ID" value="RRD88848.1"/>
    <property type="molecule type" value="Genomic_DNA"/>
</dbReference>